<name>A0A8H4RIZ1_9HELO</name>
<reference evidence="1 2" key="1">
    <citation type="submission" date="2020-03" db="EMBL/GenBank/DDBJ databases">
        <title>Draft Genome Sequence of Cudoniella acicularis.</title>
        <authorList>
            <person name="Buettner E."/>
            <person name="Kellner H."/>
        </authorList>
    </citation>
    <scope>NUCLEOTIDE SEQUENCE [LARGE SCALE GENOMIC DNA]</scope>
    <source>
        <strain evidence="1 2">DSM 108380</strain>
    </source>
</reference>
<proteinExistence type="predicted"/>
<dbReference type="AlphaFoldDB" id="A0A8H4RIZ1"/>
<organism evidence="1 2">
    <name type="scientific">Cudoniella acicularis</name>
    <dbReference type="NCBI Taxonomy" id="354080"/>
    <lineage>
        <taxon>Eukaryota</taxon>
        <taxon>Fungi</taxon>
        <taxon>Dikarya</taxon>
        <taxon>Ascomycota</taxon>
        <taxon>Pezizomycotina</taxon>
        <taxon>Leotiomycetes</taxon>
        <taxon>Helotiales</taxon>
        <taxon>Tricladiaceae</taxon>
        <taxon>Cudoniella</taxon>
    </lineage>
</organism>
<protein>
    <submittedName>
        <fullName evidence="1">Uncharacterized protein</fullName>
    </submittedName>
</protein>
<dbReference type="EMBL" id="JAAMPI010000731">
    <property type="protein sequence ID" value="KAF4629017.1"/>
    <property type="molecule type" value="Genomic_DNA"/>
</dbReference>
<comment type="caution">
    <text evidence="1">The sequence shown here is derived from an EMBL/GenBank/DDBJ whole genome shotgun (WGS) entry which is preliminary data.</text>
</comment>
<dbReference type="Proteomes" id="UP000566819">
    <property type="component" value="Unassembled WGS sequence"/>
</dbReference>
<sequence>MLRRLSSPKTFTSDTPKYVDRNDLINFLNRDCQYACLAKDGALSTGSQSSTIQEFVNFLIAWICNTPYEIIIRNYDASQTNNRLALALTTALSARKYKPLEFYRNGTRPGWCWLGTQFDTNRPDIVQLAIFNNSSHAIGGPNHDQGGMKNISLPGNNLANFLRFDVPYMYSKEEIDSGNIMMTYNYGKHSSDVDGSENV</sequence>
<accession>A0A8H4RIZ1</accession>
<gene>
    <name evidence="1" type="ORF">G7Y89_g9124</name>
</gene>
<evidence type="ECO:0000313" key="2">
    <source>
        <dbReference type="Proteomes" id="UP000566819"/>
    </source>
</evidence>
<evidence type="ECO:0000313" key="1">
    <source>
        <dbReference type="EMBL" id="KAF4629017.1"/>
    </source>
</evidence>
<keyword evidence="2" id="KW-1185">Reference proteome</keyword>